<evidence type="ECO:0000256" key="6">
    <source>
        <dbReference type="ARBA" id="ARBA00023268"/>
    </source>
</evidence>
<feature type="domain" description="Ketosynthase family 3 (KS3)" evidence="11">
    <location>
        <begin position="20"/>
        <end position="444"/>
    </location>
</feature>
<dbReference type="Pfam" id="PF21089">
    <property type="entry name" value="PKS_DH_N"/>
    <property type="match status" value="1"/>
</dbReference>
<accession>A0ABQ2MY50</accession>
<dbReference type="Proteomes" id="UP000656881">
    <property type="component" value="Unassembled WGS sequence"/>
</dbReference>
<evidence type="ECO:0000256" key="9">
    <source>
        <dbReference type="SAM" id="MobiDB-lite"/>
    </source>
</evidence>
<dbReference type="InterPro" id="IPR016035">
    <property type="entry name" value="Acyl_Trfase/lysoPLipase"/>
</dbReference>
<dbReference type="Gene3D" id="1.10.1200.10">
    <property type="entry name" value="ACP-like"/>
    <property type="match status" value="1"/>
</dbReference>
<proteinExistence type="predicted"/>
<organism evidence="13 14">
    <name type="scientific">Streptomyces lasiicapitis</name>
    <dbReference type="NCBI Taxonomy" id="1923961"/>
    <lineage>
        <taxon>Bacteria</taxon>
        <taxon>Bacillati</taxon>
        <taxon>Actinomycetota</taxon>
        <taxon>Actinomycetes</taxon>
        <taxon>Kitasatosporales</taxon>
        <taxon>Streptomycetaceae</taxon>
        <taxon>Streptomyces</taxon>
    </lineage>
</organism>
<keyword evidence="3" id="KW-0597">Phosphoprotein</keyword>
<dbReference type="SUPFAM" id="SSF52151">
    <property type="entry name" value="FabD/lysophospholipase-like"/>
    <property type="match status" value="1"/>
</dbReference>
<dbReference type="SUPFAM" id="SSF47336">
    <property type="entry name" value="ACP-like"/>
    <property type="match status" value="1"/>
</dbReference>
<gene>
    <name evidence="13" type="ORF">GCM10012286_82360</name>
</gene>
<evidence type="ECO:0000313" key="13">
    <source>
        <dbReference type="EMBL" id="GGO59839.1"/>
    </source>
</evidence>
<dbReference type="Gene3D" id="3.40.366.10">
    <property type="entry name" value="Malonyl-Coenzyme A Acyl Carrier Protein, domain 2"/>
    <property type="match status" value="1"/>
</dbReference>
<dbReference type="InterPro" id="IPR009081">
    <property type="entry name" value="PP-bd_ACP"/>
</dbReference>
<dbReference type="InterPro" id="IPR057326">
    <property type="entry name" value="KR_dom"/>
</dbReference>
<feature type="compositionally biased region" description="Polar residues" evidence="9">
    <location>
        <begin position="1"/>
        <end position="17"/>
    </location>
</feature>
<dbReference type="InterPro" id="IPR049552">
    <property type="entry name" value="PKS_DH_N"/>
</dbReference>
<dbReference type="InterPro" id="IPR016036">
    <property type="entry name" value="Malonyl_transacylase_ACP-bd"/>
</dbReference>
<dbReference type="CDD" id="cd00833">
    <property type="entry name" value="PKS"/>
    <property type="match status" value="1"/>
</dbReference>
<evidence type="ECO:0000259" key="10">
    <source>
        <dbReference type="PROSITE" id="PS50075"/>
    </source>
</evidence>
<dbReference type="SUPFAM" id="SSF51735">
    <property type="entry name" value="NAD(P)-binding Rossmann-fold domains"/>
    <property type="match status" value="2"/>
</dbReference>
<dbReference type="Gene3D" id="3.40.50.720">
    <property type="entry name" value="NAD(P)-binding Rossmann-like Domain"/>
    <property type="match status" value="1"/>
</dbReference>
<dbReference type="SMART" id="SM01294">
    <property type="entry name" value="PKS_PP_betabranch"/>
    <property type="match status" value="1"/>
</dbReference>
<dbReference type="PANTHER" id="PTHR43775:SF51">
    <property type="entry name" value="INACTIVE PHENOLPHTHIOCEROL SYNTHESIS POLYKETIDE SYNTHASE TYPE I PKS1-RELATED"/>
    <property type="match status" value="1"/>
</dbReference>
<feature type="region of interest" description="Disordered" evidence="9">
    <location>
        <begin position="1009"/>
        <end position="1044"/>
    </location>
</feature>
<dbReference type="Pfam" id="PF22621">
    <property type="entry name" value="CurL-like_PKS_C"/>
    <property type="match status" value="1"/>
</dbReference>
<keyword evidence="6" id="KW-0511">Multifunctional enzyme</keyword>
<dbReference type="PROSITE" id="PS52019">
    <property type="entry name" value="PKS_MFAS_DH"/>
    <property type="match status" value="1"/>
</dbReference>
<evidence type="ECO:0000256" key="5">
    <source>
        <dbReference type="ARBA" id="ARBA00023194"/>
    </source>
</evidence>
<dbReference type="Pfam" id="PF08659">
    <property type="entry name" value="KR"/>
    <property type="match status" value="1"/>
</dbReference>
<dbReference type="Gene3D" id="3.10.129.110">
    <property type="entry name" value="Polyketide synthase dehydratase"/>
    <property type="match status" value="1"/>
</dbReference>
<evidence type="ECO:0000259" key="12">
    <source>
        <dbReference type="PROSITE" id="PS52019"/>
    </source>
</evidence>
<comment type="caution">
    <text evidence="8">Lacks conserved residue(s) required for the propagation of feature annotation.</text>
</comment>
<evidence type="ECO:0000256" key="7">
    <source>
        <dbReference type="ARBA" id="ARBA00023315"/>
    </source>
</evidence>
<dbReference type="InterPro" id="IPR049900">
    <property type="entry name" value="PKS_mFAS_DH"/>
</dbReference>
<dbReference type="SMART" id="SM00825">
    <property type="entry name" value="PKS_KS"/>
    <property type="match status" value="1"/>
</dbReference>
<feature type="region of interest" description="Disordered" evidence="9">
    <location>
        <begin position="1"/>
        <end position="20"/>
    </location>
</feature>
<dbReference type="InterPro" id="IPR020806">
    <property type="entry name" value="PKS_PP-bd"/>
</dbReference>
<dbReference type="InterPro" id="IPR036291">
    <property type="entry name" value="NAD(P)-bd_dom_sf"/>
</dbReference>
<dbReference type="EMBL" id="BMNG01000030">
    <property type="protein sequence ID" value="GGO59839.1"/>
    <property type="molecule type" value="Genomic_DNA"/>
</dbReference>
<dbReference type="Pfam" id="PF00550">
    <property type="entry name" value="PP-binding"/>
    <property type="match status" value="1"/>
</dbReference>
<dbReference type="InterPro" id="IPR018201">
    <property type="entry name" value="Ketoacyl_synth_AS"/>
</dbReference>
<dbReference type="InterPro" id="IPR020841">
    <property type="entry name" value="PKS_Beta-ketoAc_synthase_dom"/>
</dbReference>
<dbReference type="InterPro" id="IPR042104">
    <property type="entry name" value="PKS_dehydratase_sf"/>
</dbReference>
<evidence type="ECO:0000256" key="3">
    <source>
        <dbReference type="ARBA" id="ARBA00022553"/>
    </source>
</evidence>
<reference evidence="14" key="1">
    <citation type="journal article" date="2019" name="Int. J. Syst. Evol. Microbiol.">
        <title>The Global Catalogue of Microorganisms (GCM) 10K type strain sequencing project: providing services to taxonomists for standard genome sequencing and annotation.</title>
        <authorList>
            <consortium name="The Broad Institute Genomics Platform"/>
            <consortium name="The Broad Institute Genome Sequencing Center for Infectious Disease"/>
            <person name="Wu L."/>
            <person name="Ma J."/>
        </authorList>
    </citation>
    <scope>NUCLEOTIDE SEQUENCE [LARGE SCALE GENOMIC DNA]</scope>
    <source>
        <strain evidence="14">CGMCC 4.7349</strain>
    </source>
</reference>
<evidence type="ECO:0000256" key="1">
    <source>
        <dbReference type="ARBA" id="ARBA00004792"/>
    </source>
</evidence>
<evidence type="ECO:0000313" key="14">
    <source>
        <dbReference type="Proteomes" id="UP000656881"/>
    </source>
</evidence>
<evidence type="ECO:0000256" key="2">
    <source>
        <dbReference type="ARBA" id="ARBA00022450"/>
    </source>
</evidence>
<dbReference type="PROSITE" id="PS00606">
    <property type="entry name" value="KS3_1"/>
    <property type="match status" value="1"/>
</dbReference>
<dbReference type="InterPro" id="IPR036736">
    <property type="entry name" value="ACP-like_sf"/>
</dbReference>
<protein>
    <recommendedName>
        <fullName evidence="15">SDR family NAD(P)-dependent oxidoreductase</fullName>
    </recommendedName>
</protein>
<dbReference type="PROSITE" id="PS50075">
    <property type="entry name" value="CARRIER"/>
    <property type="match status" value="1"/>
</dbReference>
<keyword evidence="7" id="KW-0012">Acyltransferase</keyword>
<dbReference type="InterPro" id="IPR014030">
    <property type="entry name" value="Ketoacyl_synth_N"/>
</dbReference>
<keyword evidence="5" id="KW-0045">Antibiotic biosynthesis</keyword>
<dbReference type="Pfam" id="PF02801">
    <property type="entry name" value="Ketoacyl-synt_C"/>
    <property type="match status" value="1"/>
</dbReference>
<dbReference type="InterPro" id="IPR020807">
    <property type="entry name" value="PKS_DH"/>
</dbReference>
<feature type="region of interest" description="N-terminal hotdog fold" evidence="8">
    <location>
        <begin position="909"/>
        <end position="1055"/>
    </location>
</feature>
<dbReference type="InterPro" id="IPR016039">
    <property type="entry name" value="Thiolase-like"/>
</dbReference>
<dbReference type="Gene3D" id="3.40.50.11460">
    <property type="match status" value="1"/>
</dbReference>
<dbReference type="InterPro" id="IPR014031">
    <property type="entry name" value="Ketoacyl_synth_C"/>
</dbReference>
<feature type="region of interest" description="C-terminal hotdog fold" evidence="8">
    <location>
        <begin position="1078"/>
        <end position="1227"/>
    </location>
</feature>
<keyword evidence="14" id="KW-1185">Reference proteome</keyword>
<evidence type="ECO:0000256" key="8">
    <source>
        <dbReference type="PROSITE-ProRule" id="PRU01363"/>
    </source>
</evidence>
<dbReference type="SUPFAM" id="SSF50129">
    <property type="entry name" value="GroES-like"/>
    <property type="match status" value="1"/>
</dbReference>
<keyword evidence="4" id="KW-0808">Transferase</keyword>
<evidence type="ECO:0000259" key="11">
    <source>
        <dbReference type="PROSITE" id="PS52004"/>
    </source>
</evidence>
<feature type="domain" description="Carrier" evidence="10">
    <location>
        <begin position="1926"/>
        <end position="2001"/>
    </location>
</feature>
<name>A0ABQ2MY50_9ACTN</name>
<dbReference type="RefSeq" id="WP_189177797.1">
    <property type="nucleotide sequence ID" value="NZ_BMNG01000030.1"/>
</dbReference>
<dbReference type="SMART" id="SM00826">
    <property type="entry name" value="PKS_DH"/>
    <property type="match status" value="1"/>
</dbReference>
<comment type="caution">
    <text evidence="13">The sequence shown here is derived from an EMBL/GenBank/DDBJ whole genome shotgun (WGS) entry which is preliminary data.</text>
</comment>
<feature type="domain" description="PKS/mFAS DH" evidence="12">
    <location>
        <begin position="909"/>
        <end position="1227"/>
    </location>
</feature>
<dbReference type="Pfam" id="PF00698">
    <property type="entry name" value="Acyl_transf_1"/>
    <property type="match status" value="1"/>
</dbReference>
<dbReference type="SMART" id="SM00822">
    <property type="entry name" value="PKS_KR"/>
    <property type="match status" value="1"/>
</dbReference>
<dbReference type="SUPFAM" id="SSF55048">
    <property type="entry name" value="Probable ACP-binding domain of malonyl-CoA ACP transacylase"/>
    <property type="match status" value="1"/>
</dbReference>
<sequence length="2006" mass="209727">MSRSSSHVTTPLASGQEQEQEPVAIVGAGLRFPGNSSCLDEFEEFLAAGASGIAPLPTDRWDAAAFTPQGPDDKGKIRAAAGGYLDRIDLFDAGFFNISPKEAQYIDPQQRMLLETAWQALEDANIDPTGLRRGNGGVFIGASSVDYALELDALPYADLDGHLASGITLFPLAGRLSYFLGWRGPSLSVDTACSSSLAALHLAVTALRRGECDIALGGGVNALHNPRIPVMFSNAQMLAGDGQCKTFDESADGYARAEGCGVLVLKRLTDALADGDRVHAVIRGTAVGQDGDSAGLTVPNGPAQERVLNLALADAGLAPGDISYVEAHGTGTPLGDPIEIGAISNVFADSHTKDDPLIVGSVKTNLGHMEPASGLVGVIKTMLQLRSATIFPHLNFTTPSSRIPWEVYPVRIPTRGEPWKAPVRRAAVNSFGFAGTISAVVLEQAPTPTDSEGDGDGGAEAAPVLTLSAKSAAALREQAARYREFAAQDPHLDVAGLCYTANTSRAHFPYRTAAPVTGHADLLAALDAARLPETAAEPSGIRKVAFMFTGQGAQYAGMGAAPYARFTVFRESVDECDRLFAPHLGRSVRDLLLNTAADPEAIDQTLFTQSALFTLEYALARQWMSWGVRPNVLIGHSIGEVVAAAVAGLFSLPDAVTLVAARATLMQSVRTHGGMASVSAAAERVEAFLDGHPDLAVAAVNGPESCVISGATEALTTVSAQLAGEGIRVQPLPVSHAFHSPLMAEVSEQFRTALGAITFREPTISLISNLTGKVARMREIASVDYWVRHIGEPVRFLAGMRAVAKRGRHAFVEMGPSAMLCALGRSCVPADEHLWLASLRRKDDTGAATLRALADFYAAGLDVDWNAYHAGARRPAKQQLPTYAFQRKPYWLPIPKSRTPHGPSGPAHHPLLGRRTPADELPADVWEFTSEFTLAELDGLSEHQIGGRPCLPPAAWTDLLLALQDAAFGHTRGALTELRLPQPLAPADGQTVRLRTRLHRTAAGHADIDITGTLTHDDSNDGSGGGDGQGASSAEDASTGAGGEDGGVLTFVRARITPDTAAGPDQRLRLLAGRPGAVTARADAQDIATDLSAVGRGFGEGPPRLLSAARHTGDTVTATLAAGTASPVEQLPAALLESALTGAVALDEQGPVFTLQSAERVRMFKKPRGEQLRLTARVRAEGPERRVDLLLMEDSPGGMDGADGEGGEPVAEVLGAVLARPEGPAGTPHFVHRVEWLRRSLPQPQGGQGAARGQERHVLLAGTAADTGAAPPAVLTALAGLCAATGEQDGQKGGQEVRLSLAADTAALGEALTDASVTDVAWFWQPGAGEMSYERLRAELEHNFRTLLAALAAPGLADPRRTPRVWLVTERAQWLPGDSADGGEQIAAGALWGFGHVLLNEHPKLKATLVDVDRDGQGGARALLAEWRSPEADEYQIAYRAGRRHVRRLLAGDGTPPWPGAFEVHAPPAGPPRAVAVKERAPRGDEVRVAVSAWALTGQDIPAHGALADALQGPEAVEGEPVAVTASACAGSVVAAGPDARFAVGTRVSVRQHGPLGSSVTVASQAVTELAAGTAPAVAAARAAGAASAAGLEVFGADEVDEALRVLAARPVPVVVTTTPHTAANTGTGPGVREAGADAPAGFTVRADRTYVITGGLGGLGLVTARRLVELGARHLALVSRSGRPAEEAADILAELSGRAEVSLLRADMGSPAEVAQLVEQLRARAHPVGGIVHAAGAIGSALISALDWPAIEEQLAPKVYGGWLLHEAAASLPELDFFTVYSSIASVAGARGGAGQAHYAAAFSFLDGLANWRARQELPALSVNWGSWGRVGASARLDASYIQEIERSGVRLFSPSWGLRALQGLWGRPGAQRVVNVFDWPQFTARLPLANALFEHVAGPGQEAGADAAGDLAALLERPRAERLKLIGRSVGERVAAVLHFASADEVEPGADFVTLGLDSVMGMDVKSHLEAEFGLNLPASLTFDHPSVRAVTEFVEGQLCGEDR</sequence>
<comment type="pathway">
    <text evidence="1">Antibiotic biosynthesis.</text>
</comment>
<keyword evidence="2" id="KW-0596">Phosphopantetheine</keyword>
<dbReference type="Gene3D" id="3.40.47.10">
    <property type="match status" value="1"/>
</dbReference>
<dbReference type="PROSITE" id="PS52004">
    <property type="entry name" value="KS3_2"/>
    <property type="match status" value="1"/>
</dbReference>
<dbReference type="Pfam" id="PF00109">
    <property type="entry name" value="ketoacyl-synt"/>
    <property type="match status" value="1"/>
</dbReference>
<dbReference type="InterPro" id="IPR014043">
    <property type="entry name" value="Acyl_transferase_dom"/>
</dbReference>
<dbReference type="SUPFAM" id="SSF53901">
    <property type="entry name" value="Thiolase-like"/>
    <property type="match status" value="1"/>
</dbReference>
<dbReference type="Gene3D" id="3.30.70.3290">
    <property type="match status" value="1"/>
</dbReference>
<dbReference type="InterPro" id="IPR050091">
    <property type="entry name" value="PKS_NRPS_Biosynth_Enz"/>
</dbReference>
<evidence type="ECO:0008006" key="15">
    <source>
        <dbReference type="Google" id="ProtNLM"/>
    </source>
</evidence>
<dbReference type="Gene3D" id="3.90.180.10">
    <property type="entry name" value="Medium-chain alcohol dehydrogenases, catalytic domain"/>
    <property type="match status" value="1"/>
</dbReference>
<dbReference type="SMART" id="SM00823">
    <property type="entry name" value="PKS_PP"/>
    <property type="match status" value="1"/>
</dbReference>
<evidence type="ECO:0000256" key="4">
    <source>
        <dbReference type="ARBA" id="ARBA00022679"/>
    </source>
</evidence>
<dbReference type="PANTHER" id="PTHR43775">
    <property type="entry name" value="FATTY ACID SYNTHASE"/>
    <property type="match status" value="1"/>
</dbReference>
<dbReference type="InterPro" id="IPR013968">
    <property type="entry name" value="PKS_KR"/>
</dbReference>
<dbReference type="InterPro" id="IPR001227">
    <property type="entry name" value="Ac_transferase_dom_sf"/>
</dbReference>
<dbReference type="InterPro" id="IPR011032">
    <property type="entry name" value="GroES-like_sf"/>
</dbReference>
<dbReference type="SMART" id="SM00827">
    <property type="entry name" value="PKS_AT"/>
    <property type="match status" value="1"/>
</dbReference>